<dbReference type="Proteomes" id="UP000414233">
    <property type="component" value="Unassembled WGS sequence"/>
</dbReference>
<keyword evidence="3" id="KW-1185">Reference proteome</keyword>
<feature type="region of interest" description="Disordered" evidence="1">
    <location>
        <begin position="94"/>
        <end position="114"/>
    </location>
</feature>
<proteinExistence type="predicted"/>
<protein>
    <submittedName>
        <fullName evidence="2">Uncharacterized protein</fullName>
    </submittedName>
</protein>
<reference evidence="2 3" key="1">
    <citation type="submission" date="2019-08" db="EMBL/GenBank/DDBJ databases">
        <authorList>
            <person name="Peeters C."/>
        </authorList>
    </citation>
    <scope>NUCLEOTIDE SEQUENCE [LARGE SCALE GENOMIC DNA]</scope>
    <source>
        <strain evidence="2 3">LMG 30175</strain>
    </source>
</reference>
<sequence length="153" mass="16413">MSTSPARATTWLPAWRYCSPATSVTSPVTEPSTLPVCVVSLRRVVSCSARRPMVTPAPPLPNTPEVVSRRYSDEACRFCAPAISRLRPALTVTSPSPTTFAPATRTSRAAPTSTALPETVLPCASTSCASRRVSLVLRESTPERVSWLHFAVS</sequence>
<evidence type="ECO:0000313" key="2">
    <source>
        <dbReference type="EMBL" id="VVE59725.1"/>
    </source>
</evidence>
<dbReference type="EMBL" id="CABPRZ010000075">
    <property type="protein sequence ID" value="VVE59725.1"/>
    <property type="molecule type" value="Genomic_DNA"/>
</dbReference>
<name>A0A5E4ZH18_9BURK</name>
<organism evidence="2 3">
    <name type="scientific">Pandoraea terrae</name>
    <dbReference type="NCBI Taxonomy" id="1537710"/>
    <lineage>
        <taxon>Bacteria</taxon>
        <taxon>Pseudomonadati</taxon>
        <taxon>Pseudomonadota</taxon>
        <taxon>Betaproteobacteria</taxon>
        <taxon>Burkholderiales</taxon>
        <taxon>Burkholderiaceae</taxon>
        <taxon>Pandoraea</taxon>
    </lineage>
</organism>
<accession>A0A5E4ZH18</accession>
<evidence type="ECO:0000313" key="3">
    <source>
        <dbReference type="Proteomes" id="UP000414233"/>
    </source>
</evidence>
<dbReference type="AlphaFoldDB" id="A0A5E4ZH18"/>
<evidence type="ECO:0000256" key="1">
    <source>
        <dbReference type="SAM" id="MobiDB-lite"/>
    </source>
</evidence>
<gene>
    <name evidence="2" type="ORF">PTE30175_05636</name>
</gene>